<evidence type="ECO:0000256" key="1">
    <source>
        <dbReference type="SAM" id="MobiDB-lite"/>
    </source>
</evidence>
<sequence length="122" mass="13543">MVKCKILKDAGHVGILFRESPFWSCSRLLLGSGTLVSREDIYCFDSERRRGQIHFYILKVRLLVSVGIILMTKVIGCAFSTSLFPVTKVENRAQNPLLRVLETGKKPYSGPGESAASPAPWS</sequence>
<dbReference type="AlphaFoldDB" id="A0A6J1BZC4"/>
<feature type="region of interest" description="Disordered" evidence="1">
    <location>
        <begin position="103"/>
        <end position="122"/>
    </location>
</feature>
<feature type="transmembrane region" description="Helical" evidence="2">
    <location>
        <begin position="62"/>
        <end position="84"/>
    </location>
</feature>
<keyword evidence="2" id="KW-1133">Transmembrane helix</keyword>
<evidence type="ECO:0000256" key="2">
    <source>
        <dbReference type="SAM" id="Phobius"/>
    </source>
</evidence>
<dbReference type="Proteomes" id="UP000504603">
    <property type="component" value="Unplaced"/>
</dbReference>
<accession>A0A6J1BZC4</accession>
<keyword evidence="2" id="KW-0812">Transmembrane</keyword>
<dbReference type="GeneID" id="111006869"/>
<dbReference type="RefSeq" id="XP_022134649.1">
    <property type="nucleotide sequence ID" value="XM_022278957.1"/>
</dbReference>
<dbReference type="KEGG" id="mcha:111006869"/>
<reference evidence="4" key="1">
    <citation type="submission" date="2025-08" db="UniProtKB">
        <authorList>
            <consortium name="RefSeq"/>
        </authorList>
    </citation>
    <scope>IDENTIFICATION</scope>
    <source>
        <strain evidence="4">OHB3-1</strain>
    </source>
</reference>
<keyword evidence="3" id="KW-1185">Reference proteome</keyword>
<evidence type="ECO:0000313" key="3">
    <source>
        <dbReference type="Proteomes" id="UP000504603"/>
    </source>
</evidence>
<protein>
    <submittedName>
        <fullName evidence="4">Uncharacterized protein LOC111006869 isoform X1</fullName>
    </submittedName>
</protein>
<gene>
    <name evidence="4" type="primary">LOC111006869</name>
</gene>
<evidence type="ECO:0000313" key="4">
    <source>
        <dbReference type="RefSeq" id="XP_022134649.1"/>
    </source>
</evidence>
<organism evidence="3 4">
    <name type="scientific">Momordica charantia</name>
    <name type="common">Bitter gourd</name>
    <name type="synonym">Balsam pear</name>
    <dbReference type="NCBI Taxonomy" id="3673"/>
    <lineage>
        <taxon>Eukaryota</taxon>
        <taxon>Viridiplantae</taxon>
        <taxon>Streptophyta</taxon>
        <taxon>Embryophyta</taxon>
        <taxon>Tracheophyta</taxon>
        <taxon>Spermatophyta</taxon>
        <taxon>Magnoliopsida</taxon>
        <taxon>eudicotyledons</taxon>
        <taxon>Gunneridae</taxon>
        <taxon>Pentapetalae</taxon>
        <taxon>rosids</taxon>
        <taxon>fabids</taxon>
        <taxon>Cucurbitales</taxon>
        <taxon>Cucurbitaceae</taxon>
        <taxon>Momordiceae</taxon>
        <taxon>Momordica</taxon>
    </lineage>
</organism>
<proteinExistence type="predicted"/>
<keyword evidence="2" id="KW-0472">Membrane</keyword>
<name>A0A6J1BZC4_MOMCH</name>